<dbReference type="Gene3D" id="2.60.120.10">
    <property type="entry name" value="Jelly Rolls"/>
    <property type="match status" value="1"/>
</dbReference>
<reference evidence="1" key="1">
    <citation type="submission" date="2014-06" db="EMBL/GenBank/DDBJ databases">
        <title>Key roles for freshwater Actinobacteria revealed by deep metagenomic sequencing.</title>
        <authorList>
            <person name="Ghai R."/>
            <person name="Mizuno C.M."/>
            <person name="Picazo A."/>
            <person name="Camacho A."/>
            <person name="Rodriguez-Valera F."/>
        </authorList>
    </citation>
    <scope>NUCLEOTIDE SEQUENCE</scope>
</reference>
<dbReference type="InterPro" id="IPR011051">
    <property type="entry name" value="RmlC_Cupin_sf"/>
</dbReference>
<sequence>MIESTNDLSLKTLLTGSQSSGLISITEVSIDGEHRKLRSDSRLRIYYVLSGDLEFSVNNNPVIKLAKGDLLTLPSGCEYNLTGTANYLVINTPAFQTGDDTYL</sequence>
<organism evidence="1">
    <name type="scientific">freshwater metagenome</name>
    <dbReference type="NCBI Taxonomy" id="449393"/>
    <lineage>
        <taxon>unclassified sequences</taxon>
        <taxon>metagenomes</taxon>
        <taxon>ecological metagenomes</taxon>
    </lineage>
</organism>
<gene>
    <name evidence="1" type="ORF">GM51_3515</name>
</gene>
<proteinExistence type="predicted"/>
<evidence type="ECO:0008006" key="2">
    <source>
        <dbReference type="Google" id="ProtNLM"/>
    </source>
</evidence>
<name>A0A094QA59_9ZZZZ</name>
<accession>A0A094QA59</accession>
<comment type="caution">
    <text evidence="1">The sequence shown here is derived from an EMBL/GenBank/DDBJ whole genome shotgun (WGS) entry which is preliminary data.</text>
</comment>
<dbReference type="InterPro" id="IPR014710">
    <property type="entry name" value="RmlC-like_jellyroll"/>
</dbReference>
<evidence type="ECO:0000313" key="1">
    <source>
        <dbReference type="EMBL" id="KGA21115.1"/>
    </source>
</evidence>
<dbReference type="EMBL" id="JNSL01000013">
    <property type="protein sequence ID" value="KGA21115.1"/>
    <property type="molecule type" value="Genomic_DNA"/>
</dbReference>
<dbReference type="AlphaFoldDB" id="A0A094QA59"/>
<dbReference type="SUPFAM" id="SSF51182">
    <property type="entry name" value="RmlC-like cupins"/>
    <property type="match status" value="1"/>
</dbReference>
<protein>
    <recommendedName>
        <fullName evidence="2">Cupin 2 conserved barrel domain-containing protein</fullName>
    </recommendedName>
</protein>